<feature type="compositionally biased region" description="Basic and acidic residues" evidence="1">
    <location>
        <begin position="75"/>
        <end position="87"/>
    </location>
</feature>
<gene>
    <name evidence="2" type="ORF">BO72DRAFT_463437</name>
</gene>
<dbReference type="RefSeq" id="XP_040795876.1">
    <property type="nucleotide sequence ID" value="XM_040946595.1"/>
</dbReference>
<feature type="compositionally biased region" description="Low complexity" evidence="1">
    <location>
        <begin position="9"/>
        <end position="18"/>
    </location>
</feature>
<evidence type="ECO:0000313" key="3">
    <source>
        <dbReference type="Proteomes" id="UP000249789"/>
    </source>
</evidence>
<reference evidence="2 3" key="1">
    <citation type="submission" date="2018-02" db="EMBL/GenBank/DDBJ databases">
        <title>The genomes of Aspergillus section Nigri reveals drivers in fungal speciation.</title>
        <authorList>
            <consortium name="DOE Joint Genome Institute"/>
            <person name="Vesth T.C."/>
            <person name="Nybo J."/>
            <person name="Theobald S."/>
            <person name="Brandl J."/>
            <person name="Frisvad J.C."/>
            <person name="Nielsen K.F."/>
            <person name="Lyhne E.K."/>
            <person name="Kogle M.E."/>
            <person name="Kuo A."/>
            <person name="Riley R."/>
            <person name="Clum A."/>
            <person name="Nolan M."/>
            <person name="Lipzen A."/>
            <person name="Salamov A."/>
            <person name="Henrissat B."/>
            <person name="Wiebenga A."/>
            <person name="De vries R.P."/>
            <person name="Grigoriev I.V."/>
            <person name="Mortensen U.H."/>
            <person name="Andersen M.R."/>
            <person name="Baker S.E."/>
        </authorList>
    </citation>
    <scope>NUCLEOTIDE SEQUENCE [LARGE SCALE GENOMIC DNA]</scope>
    <source>
        <strain evidence="2 3">CBS 313.89</strain>
    </source>
</reference>
<name>A0A8G1RFD2_9EURO</name>
<protein>
    <submittedName>
        <fullName evidence="2">Uncharacterized protein</fullName>
    </submittedName>
</protein>
<dbReference type="VEuPathDB" id="FungiDB:BO72DRAFT_463437"/>
<dbReference type="OrthoDB" id="10565959at2759"/>
<feature type="region of interest" description="Disordered" evidence="1">
    <location>
        <begin position="1"/>
        <end position="26"/>
    </location>
</feature>
<dbReference type="GeneID" id="63863928"/>
<sequence length="368" mass="41734">MSVIRDRAPAGATTPTGPQTMNNGDEMGRTAEWLSKVPGVDRNAAWRPDYPLLRATPFDSFTTGTEDLGESDDGFDNRSEYEFEDHVPSRVPEAKPLIIFVYIPDENEEAWEQLPPGLGDQVEVEWTCTVAGFERLVWHRAYDLMDNGGDDEQAPRVPNPQLRGVVLTTLELLTESSKILMDHINHRQETLNARWPLILAPKIHGAAHEQIVQAFLSHRWGLPWRLSGCTIGFCSFRVSLEAQALWDLEENELGNLRCTFSRGVYRLLDVERNDRFLELYPGQLMVRDVALHDIYSAVCDYHFVPEATDETLDEWCSAALDWGSHRGFVGCSTMHNTVMHTVLLMCGIQRGGLSMWRGIDSDMEEPDW</sequence>
<accession>A0A8G1RFD2</accession>
<dbReference type="AlphaFoldDB" id="A0A8G1RFD2"/>
<dbReference type="Proteomes" id="UP000249789">
    <property type="component" value="Unassembled WGS sequence"/>
</dbReference>
<proteinExistence type="predicted"/>
<dbReference type="EMBL" id="KZ824707">
    <property type="protein sequence ID" value="RAK71864.1"/>
    <property type="molecule type" value="Genomic_DNA"/>
</dbReference>
<evidence type="ECO:0000313" key="2">
    <source>
        <dbReference type="EMBL" id="RAK71864.1"/>
    </source>
</evidence>
<organism evidence="2 3">
    <name type="scientific">Aspergillus fijiensis CBS 313.89</name>
    <dbReference type="NCBI Taxonomy" id="1448319"/>
    <lineage>
        <taxon>Eukaryota</taxon>
        <taxon>Fungi</taxon>
        <taxon>Dikarya</taxon>
        <taxon>Ascomycota</taxon>
        <taxon>Pezizomycotina</taxon>
        <taxon>Eurotiomycetes</taxon>
        <taxon>Eurotiomycetidae</taxon>
        <taxon>Eurotiales</taxon>
        <taxon>Aspergillaceae</taxon>
        <taxon>Aspergillus</taxon>
    </lineage>
</organism>
<keyword evidence="3" id="KW-1185">Reference proteome</keyword>
<evidence type="ECO:0000256" key="1">
    <source>
        <dbReference type="SAM" id="MobiDB-lite"/>
    </source>
</evidence>
<feature type="region of interest" description="Disordered" evidence="1">
    <location>
        <begin position="57"/>
        <end position="87"/>
    </location>
</feature>